<reference evidence="3" key="1">
    <citation type="submission" date="2021-01" db="UniProtKB">
        <authorList>
            <consortium name="EnsemblMetazoa"/>
        </authorList>
    </citation>
    <scope>IDENTIFICATION</scope>
</reference>
<organism evidence="3 4">
    <name type="scientific">Varroa destructor</name>
    <name type="common">Honeybee mite</name>
    <dbReference type="NCBI Taxonomy" id="109461"/>
    <lineage>
        <taxon>Eukaryota</taxon>
        <taxon>Metazoa</taxon>
        <taxon>Ecdysozoa</taxon>
        <taxon>Arthropoda</taxon>
        <taxon>Chelicerata</taxon>
        <taxon>Arachnida</taxon>
        <taxon>Acari</taxon>
        <taxon>Parasitiformes</taxon>
        <taxon>Mesostigmata</taxon>
        <taxon>Gamasina</taxon>
        <taxon>Dermanyssoidea</taxon>
        <taxon>Varroidae</taxon>
        <taxon>Varroa</taxon>
    </lineage>
</organism>
<name>A0A7M7KGD8_VARDE</name>
<dbReference type="InterPro" id="IPR003599">
    <property type="entry name" value="Ig_sub"/>
</dbReference>
<dbReference type="OrthoDB" id="10015491at2759"/>
<keyword evidence="1" id="KW-0732">Signal</keyword>
<accession>A0A7M7KGD8</accession>
<proteinExistence type="predicted"/>
<dbReference type="GeneID" id="111251144"/>
<dbReference type="AlphaFoldDB" id="A0A7M7KGD8"/>
<dbReference type="Proteomes" id="UP000594260">
    <property type="component" value="Unplaced"/>
</dbReference>
<keyword evidence="4" id="KW-1185">Reference proteome</keyword>
<feature type="domain" description="Ig-like" evidence="2">
    <location>
        <begin position="25"/>
        <end position="132"/>
    </location>
</feature>
<evidence type="ECO:0000313" key="4">
    <source>
        <dbReference type="Proteomes" id="UP000594260"/>
    </source>
</evidence>
<dbReference type="InterPro" id="IPR007110">
    <property type="entry name" value="Ig-like_dom"/>
</dbReference>
<dbReference type="InterPro" id="IPR013783">
    <property type="entry name" value="Ig-like_fold"/>
</dbReference>
<dbReference type="RefSeq" id="XP_022663200.1">
    <property type="nucleotide sequence ID" value="XM_022807465.1"/>
</dbReference>
<feature type="chain" id="PRO_5029832295" description="Ig-like domain-containing protein" evidence="1">
    <location>
        <begin position="30"/>
        <end position="390"/>
    </location>
</feature>
<dbReference type="SMART" id="SM00409">
    <property type="entry name" value="IG"/>
    <property type="match status" value="1"/>
</dbReference>
<dbReference type="InterPro" id="IPR036179">
    <property type="entry name" value="Ig-like_dom_sf"/>
</dbReference>
<evidence type="ECO:0000256" key="1">
    <source>
        <dbReference type="SAM" id="SignalP"/>
    </source>
</evidence>
<dbReference type="EnsemblMetazoa" id="XM_022807465">
    <property type="protein sequence ID" value="XP_022663200"/>
    <property type="gene ID" value="LOC111251144"/>
</dbReference>
<evidence type="ECO:0000259" key="2">
    <source>
        <dbReference type="PROSITE" id="PS50835"/>
    </source>
</evidence>
<dbReference type="PROSITE" id="PS50835">
    <property type="entry name" value="IG_LIKE"/>
    <property type="match status" value="1"/>
</dbReference>
<dbReference type="KEGG" id="vde:111251144"/>
<dbReference type="SUPFAM" id="SSF48726">
    <property type="entry name" value="Immunoglobulin"/>
    <property type="match status" value="1"/>
</dbReference>
<evidence type="ECO:0000313" key="3">
    <source>
        <dbReference type="EnsemblMetazoa" id="XP_022663200"/>
    </source>
</evidence>
<sequence>MRICGCDIKLRVTCVFLLYVVANNPRCEADRLKVTLLVPSVALGRSALLNCSFEPVNARQEPETISRVRWFHDSEEVFRFNRLANEKLVFDRPGVFVDVHSSYDGVLRLKRTSPKSEAVYACELTTSRFRVGSASAPLMLYVLPRDEPQLIGVKARYYRGEGFNATCGLTAKPLPDLIWTVNGQQPPVNAIVTEQAEQHNGLSTVFSRLTFNTSTLPEDLLELKVACRADVLDVYQRTAERRVVFLHHLLAATATNGIADGLSPETETGPVIYGGRSHYHIGDVLNVTCVFAGPESVSLRWLLNEHRVPKQSLLHFLEEQTSSGVVRTALGIRFRVKSSHFDKGRLTIRCEAMVGNGLSAAIRQTTTVNRTKPSPPTTATPYSPFLNSLF</sequence>
<dbReference type="PANTHER" id="PTHR21261">
    <property type="entry name" value="BEAT PROTEIN"/>
    <property type="match status" value="1"/>
</dbReference>
<protein>
    <recommendedName>
        <fullName evidence="2">Ig-like domain-containing protein</fullName>
    </recommendedName>
</protein>
<feature type="signal peptide" evidence="1">
    <location>
        <begin position="1"/>
        <end position="29"/>
    </location>
</feature>
<dbReference type="InParanoid" id="A0A7M7KGD8"/>
<dbReference type="Gene3D" id="2.60.40.10">
    <property type="entry name" value="Immunoglobulins"/>
    <property type="match status" value="2"/>
</dbReference>
<dbReference type="PANTHER" id="PTHR21261:SF15">
    <property type="entry name" value="BEATEN PATH IIIA, ISOFORM D-RELATED"/>
    <property type="match status" value="1"/>
</dbReference>